<keyword evidence="1" id="KW-1133">Transmembrane helix</keyword>
<keyword evidence="3" id="KW-1185">Reference proteome</keyword>
<keyword evidence="1" id="KW-0472">Membrane</keyword>
<dbReference type="Proteomes" id="UP000636888">
    <property type="component" value="Unassembled WGS sequence"/>
</dbReference>
<proteinExistence type="predicted"/>
<accession>A0A8J7J0Z3</accession>
<keyword evidence="1" id="KW-0812">Transmembrane</keyword>
<sequence length="126" mass="13949">MLSVIKFLAAATLFFVLLQFFLYATNRATAEERKSFCMPFGIILFAVSIAGFASRNIFFVFFSVILVALSLWLGPTTWRGKKETDPPLLPVENTEPDRFEGAAFDARPKAACAESAETDPSVAQRC</sequence>
<evidence type="ECO:0000313" key="3">
    <source>
        <dbReference type="Proteomes" id="UP000636888"/>
    </source>
</evidence>
<reference evidence="2" key="1">
    <citation type="submission" date="2020-12" db="EMBL/GenBank/DDBJ databases">
        <title>Geomonas sp. Red875, isolated from river sediment.</title>
        <authorList>
            <person name="Xu Z."/>
            <person name="Zhang Z."/>
            <person name="Masuda Y."/>
            <person name="Itoh H."/>
            <person name="Senoo K."/>
        </authorList>
    </citation>
    <scope>NUCLEOTIDE SEQUENCE</scope>
    <source>
        <strain evidence="2">Red875</strain>
    </source>
</reference>
<name>A0A8J7J0Z3_9BACT</name>
<gene>
    <name evidence="2" type="ORF">JFN93_05735</name>
</gene>
<comment type="caution">
    <text evidence="2">The sequence shown here is derived from an EMBL/GenBank/DDBJ whole genome shotgun (WGS) entry which is preliminary data.</text>
</comment>
<organism evidence="2 3">
    <name type="scientific">Geomesophilobacter sediminis</name>
    <dbReference type="NCBI Taxonomy" id="2798584"/>
    <lineage>
        <taxon>Bacteria</taxon>
        <taxon>Pseudomonadati</taxon>
        <taxon>Thermodesulfobacteriota</taxon>
        <taxon>Desulfuromonadia</taxon>
        <taxon>Geobacterales</taxon>
        <taxon>Geobacteraceae</taxon>
        <taxon>Geomesophilobacter</taxon>
    </lineage>
</organism>
<protein>
    <submittedName>
        <fullName evidence="2">Uncharacterized protein</fullName>
    </submittedName>
</protein>
<dbReference type="EMBL" id="JAEMHM010000004">
    <property type="protein sequence ID" value="MBJ6724198.1"/>
    <property type="molecule type" value="Genomic_DNA"/>
</dbReference>
<dbReference type="AlphaFoldDB" id="A0A8J7J0Z3"/>
<evidence type="ECO:0000313" key="2">
    <source>
        <dbReference type="EMBL" id="MBJ6724198.1"/>
    </source>
</evidence>
<dbReference type="RefSeq" id="WP_199383041.1">
    <property type="nucleotide sequence ID" value="NZ_JAEMHM010000004.1"/>
</dbReference>
<feature type="transmembrane region" description="Helical" evidence="1">
    <location>
        <begin position="40"/>
        <end position="73"/>
    </location>
</feature>
<evidence type="ECO:0000256" key="1">
    <source>
        <dbReference type="SAM" id="Phobius"/>
    </source>
</evidence>